<gene>
    <name evidence="1" type="ORF">FVEG_15980</name>
</gene>
<protein>
    <submittedName>
        <fullName evidence="1">Uncharacterized protein</fullName>
    </submittedName>
</protein>
<evidence type="ECO:0000313" key="1">
    <source>
        <dbReference type="EMBL" id="EWG46553.1"/>
    </source>
</evidence>
<organism evidence="1 2">
    <name type="scientific">Gibberella moniliformis (strain M3125 / FGSC 7600)</name>
    <name type="common">Maize ear and stalk rot fungus</name>
    <name type="synonym">Fusarium verticillioides</name>
    <dbReference type="NCBI Taxonomy" id="334819"/>
    <lineage>
        <taxon>Eukaryota</taxon>
        <taxon>Fungi</taxon>
        <taxon>Dikarya</taxon>
        <taxon>Ascomycota</taxon>
        <taxon>Pezizomycotina</taxon>
        <taxon>Sordariomycetes</taxon>
        <taxon>Hypocreomycetidae</taxon>
        <taxon>Hypocreales</taxon>
        <taxon>Nectriaceae</taxon>
        <taxon>Fusarium</taxon>
        <taxon>Fusarium fujikuroi species complex</taxon>
    </lineage>
</organism>
<dbReference type="RefSeq" id="XP_018752744.1">
    <property type="nucleotide sequence ID" value="XM_018905208.1"/>
</dbReference>
<name>W7M4Q3_GIBM7</name>
<dbReference type="EMBL" id="DS022249">
    <property type="protein sequence ID" value="EWG46553.1"/>
    <property type="molecule type" value="Genomic_DNA"/>
</dbReference>
<proteinExistence type="predicted"/>
<dbReference type="GeneID" id="30072856"/>
<evidence type="ECO:0000313" key="2">
    <source>
        <dbReference type="Proteomes" id="UP000009096"/>
    </source>
</evidence>
<sequence>MDYPSPHEDQENGIPESLSGEIPIYVDNLSDVTTAFQEDQWSTRSLSQRQWDNLAQFIEWLEATESNTIWKLASIFEDRLRRDVYYPNPGPLIADGQYNNISRQFLQNTLDSNSILLEHECFSNTELKKSIQNLLYRLHVVNESLKTMARLLDGQDRTWTHDTHSVRSMLILLRVLVPFLLENFAGMWFDWDLD</sequence>
<accession>W7M4Q3</accession>
<dbReference type="AlphaFoldDB" id="W7M4Q3"/>
<keyword evidence="2" id="KW-1185">Reference proteome</keyword>
<reference evidence="1 2" key="1">
    <citation type="journal article" date="2010" name="Nature">
        <title>Comparative genomics reveals mobile pathogenicity chromosomes in Fusarium.</title>
        <authorList>
            <person name="Ma L.J."/>
            <person name="van der Does H.C."/>
            <person name="Borkovich K.A."/>
            <person name="Coleman J.J."/>
            <person name="Daboussi M.J."/>
            <person name="Di Pietro A."/>
            <person name="Dufresne M."/>
            <person name="Freitag M."/>
            <person name="Grabherr M."/>
            <person name="Henrissat B."/>
            <person name="Houterman P.M."/>
            <person name="Kang S."/>
            <person name="Shim W.B."/>
            <person name="Woloshuk C."/>
            <person name="Xie X."/>
            <person name="Xu J.R."/>
            <person name="Antoniw J."/>
            <person name="Baker S.E."/>
            <person name="Bluhm B.H."/>
            <person name="Breakspear A."/>
            <person name="Brown D.W."/>
            <person name="Butchko R.A."/>
            <person name="Chapman S."/>
            <person name="Coulson R."/>
            <person name="Coutinho P.M."/>
            <person name="Danchin E.G."/>
            <person name="Diener A."/>
            <person name="Gale L.R."/>
            <person name="Gardiner D.M."/>
            <person name="Goff S."/>
            <person name="Hammond-Kosack K.E."/>
            <person name="Hilburn K."/>
            <person name="Hua-Van A."/>
            <person name="Jonkers W."/>
            <person name="Kazan K."/>
            <person name="Kodira C.D."/>
            <person name="Koehrsen M."/>
            <person name="Kumar L."/>
            <person name="Lee Y.H."/>
            <person name="Li L."/>
            <person name="Manners J.M."/>
            <person name="Miranda-Saavedra D."/>
            <person name="Mukherjee M."/>
            <person name="Park G."/>
            <person name="Park J."/>
            <person name="Park S.Y."/>
            <person name="Proctor R.H."/>
            <person name="Regev A."/>
            <person name="Ruiz-Roldan M.C."/>
            <person name="Sain D."/>
            <person name="Sakthikumar S."/>
            <person name="Sykes S."/>
            <person name="Schwartz D.C."/>
            <person name="Turgeon B.G."/>
            <person name="Wapinski I."/>
            <person name="Yoder O."/>
            <person name="Young S."/>
            <person name="Zeng Q."/>
            <person name="Zhou S."/>
            <person name="Galagan J."/>
            <person name="Cuomo C.A."/>
            <person name="Kistler H.C."/>
            <person name="Rep M."/>
        </authorList>
    </citation>
    <scope>NUCLEOTIDE SEQUENCE [LARGE SCALE GENOMIC DNA]</scope>
    <source>
        <strain evidence="2">M3125 / FGSC 7600</strain>
    </source>
</reference>
<dbReference type="KEGG" id="fvr:FVEG_15980"/>
<dbReference type="Proteomes" id="UP000009096">
    <property type="component" value="Chromosome 7"/>
</dbReference>
<dbReference type="VEuPathDB" id="FungiDB:FVEG_15980"/>
<dbReference type="EMBL" id="CM000584">
    <property type="protein sequence ID" value="EWG46553.1"/>
    <property type="molecule type" value="Genomic_DNA"/>
</dbReference>